<proteinExistence type="predicted"/>
<name>A0A8J2KSS0_9HEXA</name>
<accession>A0A8J2KSS0</accession>
<dbReference type="OrthoDB" id="8194875at2759"/>
<keyword evidence="2" id="KW-1185">Reference proteome</keyword>
<dbReference type="AlphaFoldDB" id="A0A8J2KSS0"/>
<reference evidence="1" key="1">
    <citation type="submission" date="2021-06" db="EMBL/GenBank/DDBJ databases">
        <authorList>
            <person name="Hodson N. C."/>
            <person name="Mongue J. A."/>
            <person name="Jaron S. K."/>
        </authorList>
    </citation>
    <scope>NUCLEOTIDE SEQUENCE</scope>
</reference>
<sequence length="90" mass="9708">MIQDLEILDSLLKKGYDRRATPTNHYNSTSPTTAYVSIIVSSISSPSPMSMVSVDSFPTVISLITVDSLMQSTFASKYDSSLGDAIIADL</sequence>
<feature type="non-terminal residue" evidence="1">
    <location>
        <position position="1"/>
    </location>
</feature>
<gene>
    <name evidence="1" type="ORF">AFUS01_LOCUS32815</name>
</gene>
<evidence type="ECO:0000313" key="2">
    <source>
        <dbReference type="Proteomes" id="UP000708208"/>
    </source>
</evidence>
<dbReference type="EMBL" id="CAJVCH010526721">
    <property type="protein sequence ID" value="CAG7822549.1"/>
    <property type="molecule type" value="Genomic_DNA"/>
</dbReference>
<comment type="caution">
    <text evidence="1">The sequence shown here is derived from an EMBL/GenBank/DDBJ whole genome shotgun (WGS) entry which is preliminary data.</text>
</comment>
<organism evidence="1 2">
    <name type="scientific">Allacma fusca</name>
    <dbReference type="NCBI Taxonomy" id="39272"/>
    <lineage>
        <taxon>Eukaryota</taxon>
        <taxon>Metazoa</taxon>
        <taxon>Ecdysozoa</taxon>
        <taxon>Arthropoda</taxon>
        <taxon>Hexapoda</taxon>
        <taxon>Collembola</taxon>
        <taxon>Symphypleona</taxon>
        <taxon>Sminthuridae</taxon>
        <taxon>Allacma</taxon>
    </lineage>
</organism>
<evidence type="ECO:0000313" key="1">
    <source>
        <dbReference type="EMBL" id="CAG7822549.1"/>
    </source>
</evidence>
<dbReference type="Proteomes" id="UP000708208">
    <property type="component" value="Unassembled WGS sequence"/>
</dbReference>
<protein>
    <submittedName>
        <fullName evidence="1">Uncharacterized protein</fullName>
    </submittedName>
</protein>